<dbReference type="EMBL" id="QEAP01000839">
    <property type="protein sequence ID" value="TPX55620.1"/>
    <property type="molecule type" value="Genomic_DNA"/>
</dbReference>
<evidence type="ECO:0000313" key="2">
    <source>
        <dbReference type="EMBL" id="TPX55620.1"/>
    </source>
</evidence>
<dbReference type="SUPFAM" id="SSF48464">
    <property type="entry name" value="ENTH/VHS domain"/>
    <property type="match status" value="1"/>
</dbReference>
<reference evidence="2 3" key="1">
    <citation type="journal article" date="2019" name="Sci. Rep.">
        <title>Comparative genomics of chytrid fungi reveal insights into the obligate biotrophic and pathogenic lifestyle of Synchytrium endobioticum.</title>
        <authorList>
            <person name="van de Vossenberg B.T.L.H."/>
            <person name="Warris S."/>
            <person name="Nguyen H.D.T."/>
            <person name="van Gent-Pelzer M.P.E."/>
            <person name="Joly D.L."/>
            <person name="van de Geest H.C."/>
            <person name="Bonants P.J.M."/>
            <person name="Smith D.S."/>
            <person name="Levesque C.A."/>
            <person name="van der Lee T.A.J."/>
        </authorList>
    </citation>
    <scope>NUCLEOTIDE SEQUENCE [LARGE SCALE GENOMIC DNA]</scope>
    <source>
        <strain evidence="2 3">CBS 675.73</strain>
    </source>
</reference>
<evidence type="ECO:0000313" key="3">
    <source>
        <dbReference type="Proteomes" id="UP000320333"/>
    </source>
</evidence>
<dbReference type="Pfam" id="PF00790">
    <property type="entry name" value="VHS"/>
    <property type="match status" value="1"/>
</dbReference>
<evidence type="ECO:0000259" key="1">
    <source>
        <dbReference type="PROSITE" id="PS50179"/>
    </source>
</evidence>
<dbReference type="GO" id="GO:0007034">
    <property type="term" value="P:vacuolar transport"/>
    <property type="evidence" value="ECO:0007669"/>
    <property type="project" value="UniProtKB-ARBA"/>
</dbReference>
<dbReference type="Gene3D" id="1.25.40.90">
    <property type="match status" value="1"/>
</dbReference>
<dbReference type="PROSITE" id="PS50179">
    <property type="entry name" value="VHS"/>
    <property type="match status" value="1"/>
</dbReference>
<gene>
    <name evidence="2" type="ORF">CcCBS67573_g09440</name>
</gene>
<dbReference type="Proteomes" id="UP000320333">
    <property type="component" value="Unassembled WGS sequence"/>
</dbReference>
<dbReference type="GO" id="GO:0035091">
    <property type="term" value="F:phosphatidylinositol binding"/>
    <property type="evidence" value="ECO:0007669"/>
    <property type="project" value="InterPro"/>
</dbReference>
<dbReference type="GO" id="GO:0043130">
    <property type="term" value="F:ubiquitin binding"/>
    <property type="evidence" value="ECO:0007669"/>
    <property type="project" value="InterPro"/>
</dbReference>
<protein>
    <recommendedName>
        <fullName evidence="1">VHS domain-containing protein</fullName>
    </recommendedName>
</protein>
<sequence length="61" mass="6773">MVLNLDIADRIKSKQTPANQAARAVKRRLLFKNPNVQLLAMKVSFSSLSTLILLLTDSCCI</sequence>
<dbReference type="GO" id="GO:0016192">
    <property type="term" value="P:vesicle-mediated transport"/>
    <property type="evidence" value="ECO:0007669"/>
    <property type="project" value="UniProtKB-ARBA"/>
</dbReference>
<dbReference type="AlphaFoldDB" id="A0A507DXL8"/>
<organism evidence="2 3">
    <name type="scientific">Chytriomyces confervae</name>
    <dbReference type="NCBI Taxonomy" id="246404"/>
    <lineage>
        <taxon>Eukaryota</taxon>
        <taxon>Fungi</taxon>
        <taxon>Fungi incertae sedis</taxon>
        <taxon>Chytridiomycota</taxon>
        <taxon>Chytridiomycota incertae sedis</taxon>
        <taxon>Chytridiomycetes</taxon>
        <taxon>Chytridiales</taxon>
        <taxon>Chytriomycetaceae</taxon>
        <taxon>Chytriomyces</taxon>
    </lineage>
</organism>
<comment type="caution">
    <text evidence="2">The sequence shown here is derived from an EMBL/GenBank/DDBJ whole genome shotgun (WGS) entry which is preliminary data.</text>
</comment>
<feature type="domain" description="VHS" evidence="1">
    <location>
        <begin position="1"/>
        <end position="43"/>
    </location>
</feature>
<proteinExistence type="predicted"/>
<dbReference type="InterPro" id="IPR002014">
    <property type="entry name" value="VHS_dom"/>
</dbReference>
<name>A0A507DXL8_9FUNG</name>
<keyword evidence="3" id="KW-1185">Reference proteome</keyword>
<accession>A0A507DXL8</accession>
<dbReference type="OrthoDB" id="957735at2759"/>
<dbReference type="InterPro" id="IPR008942">
    <property type="entry name" value="ENTH_VHS"/>
</dbReference>